<feature type="region of interest" description="Disordered" evidence="6">
    <location>
        <begin position="245"/>
        <end position="264"/>
    </location>
</feature>
<dbReference type="SUPFAM" id="SSF52540">
    <property type="entry name" value="P-loop containing nucleoside triphosphate hydrolases"/>
    <property type="match status" value="1"/>
</dbReference>
<dbReference type="PANTHER" id="PTHR45900:SF1">
    <property type="entry name" value="MITOCHONDRIAL DNA REPAIR PROTEIN RECA HOMOLOG-RELATED"/>
    <property type="match status" value="1"/>
</dbReference>
<dbReference type="InterPro" id="IPR049428">
    <property type="entry name" value="RecA-like_N"/>
</dbReference>
<dbReference type="InterPro" id="IPR013765">
    <property type="entry name" value="DNA_recomb/repair_RecA"/>
</dbReference>
<evidence type="ECO:0000256" key="5">
    <source>
        <dbReference type="ARBA" id="ARBA00023172"/>
    </source>
</evidence>
<keyword evidence="5" id="KW-0233">DNA recombination</keyword>
<dbReference type="Gene3D" id="3.40.50.300">
    <property type="entry name" value="P-loop containing nucleotide triphosphate hydrolases"/>
    <property type="match status" value="1"/>
</dbReference>
<dbReference type="PANTHER" id="PTHR45900">
    <property type="entry name" value="RECA"/>
    <property type="match status" value="1"/>
</dbReference>
<evidence type="ECO:0000313" key="8">
    <source>
        <dbReference type="EMBL" id="XBH15806.1"/>
    </source>
</evidence>
<evidence type="ECO:0000256" key="2">
    <source>
        <dbReference type="ARBA" id="ARBA00015553"/>
    </source>
</evidence>
<dbReference type="InterPro" id="IPR027417">
    <property type="entry name" value="P-loop_NTPase"/>
</dbReference>
<protein>
    <recommendedName>
        <fullName evidence="2">Protein RecA</fullName>
    </recommendedName>
</protein>
<gene>
    <name evidence="8" type="ORF">P8935_14640</name>
</gene>
<evidence type="ECO:0000256" key="6">
    <source>
        <dbReference type="SAM" id="MobiDB-lite"/>
    </source>
</evidence>
<keyword evidence="3" id="KW-0547">Nucleotide-binding</keyword>
<dbReference type="EMBL" id="CP121196">
    <property type="protein sequence ID" value="XBH15806.1"/>
    <property type="molecule type" value="Genomic_DNA"/>
</dbReference>
<dbReference type="GO" id="GO:0006281">
    <property type="term" value="P:DNA repair"/>
    <property type="evidence" value="ECO:0007669"/>
    <property type="project" value="InterPro"/>
</dbReference>
<dbReference type="AlphaFoldDB" id="A0AAU7DEJ9"/>
<keyword evidence="4" id="KW-0067">ATP-binding</keyword>
<evidence type="ECO:0000256" key="1">
    <source>
        <dbReference type="ARBA" id="ARBA00009391"/>
    </source>
</evidence>
<feature type="domain" description="RecA-like N-terminal" evidence="7">
    <location>
        <begin position="9"/>
        <end position="108"/>
    </location>
</feature>
<dbReference type="GO" id="GO:0006310">
    <property type="term" value="P:DNA recombination"/>
    <property type="evidence" value="ECO:0007669"/>
    <property type="project" value="UniProtKB-KW"/>
</dbReference>
<comment type="similarity">
    <text evidence="1">Belongs to the RecA family.</text>
</comment>
<sequence length="264" mass="28518">MPSSAAIRQQIESDFQHRYPSALTPAARTIRETAATGITEIDNLLNGGLPVGAISEITGRVSSGRTTIALSFLARRTQDGNVCAWIDANDALDPESAAANGISLKHLLWVRCRTSIVGKSSPAIQHSHNEINQHWTRLDQSILASDLLLQAGGFAAIVLDLADEAIEHGSRIPLATWFRFKQAADRTRCSLVVLGKTAYAQSSAAVVLECLPGRMDTASGTVVRGYSYSARLGRERLSPLASLNRKPSATSWSSQAPWDREKRA</sequence>
<accession>A0AAU7DEJ9</accession>
<reference evidence="8" key="1">
    <citation type="submission" date="2023-03" db="EMBL/GenBank/DDBJ databases">
        <title>Edaphobacter sp.</title>
        <authorList>
            <person name="Huber K.J."/>
            <person name="Papendorf J."/>
            <person name="Pilke C."/>
            <person name="Bunk B."/>
            <person name="Sproeer C."/>
            <person name="Pester M."/>
        </authorList>
    </citation>
    <scope>NUCLEOTIDE SEQUENCE</scope>
    <source>
        <strain evidence="8">DSM 110680</strain>
    </source>
</reference>
<organism evidence="8">
    <name type="scientific">Telmatobacter sp. DSM 110680</name>
    <dbReference type="NCBI Taxonomy" id="3036704"/>
    <lineage>
        <taxon>Bacteria</taxon>
        <taxon>Pseudomonadati</taxon>
        <taxon>Acidobacteriota</taxon>
        <taxon>Terriglobia</taxon>
        <taxon>Terriglobales</taxon>
        <taxon>Acidobacteriaceae</taxon>
        <taxon>Telmatobacter</taxon>
    </lineage>
</organism>
<dbReference type="GO" id="GO:0003697">
    <property type="term" value="F:single-stranded DNA binding"/>
    <property type="evidence" value="ECO:0007669"/>
    <property type="project" value="InterPro"/>
</dbReference>
<name>A0AAU7DEJ9_9BACT</name>
<dbReference type="GO" id="GO:0005524">
    <property type="term" value="F:ATP binding"/>
    <property type="evidence" value="ECO:0007669"/>
    <property type="project" value="UniProtKB-KW"/>
</dbReference>
<dbReference type="Pfam" id="PF00154">
    <property type="entry name" value="RecA_N"/>
    <property type="match status" value="1"/>
</dbReference>
<evidence type="ECO:0000259" key="7">
    <source>
        <dbReference type="Pfam" id="PF00154"/>
    </source>
</evidence>
<dbReference type="RefSeq" id="WP_348261038.1">
    <property type="nucleotide sequence ID" value="NZ_CP121196.1"/>
</dbReference>
<evidence type="ECO:0000256" key="4">
    <source>
        <dbReference type="ARBA" id="ARBA00022840"/>
    </source>
</evidence>
<proteinExistence type="inferred from homology"/>
<feature type="compositionally biased region" description="Polar residues" evidence="6">
    <location>
        <begin position="245"/>
        <end position="256"/>
    </location>
</feature>
<evidence type="ECO:0000256" key="3">
    <source>
        <dbReference type="ARBA" id="ARBA00022741"/>
    </source>
</evidence>